<protein>
    <submittedName>
        <fullName evidence="2">DUF4240 domain-containing protein</fullName>
    </submittedName>
</protein>
<gene>
    <name evidence="2" type="ORF">K8W24_00350</name>
</gene>
<evidence type="ECO:0000313" key="3">
    <source>
        <dbReference type="Proteomes" id="UP000775129"/>
    </source>
</evidence>
<reference evidence="2" key="1">
    <citation type="journal article" date="2021" name="PeerJ">
        <title>Extensive microbial diversity within the chicken gut microbiome revealed by metagenomics and culture.</title>
        <authorList>
            <person name="Gilroy R."/>
            <person name="Ravi A."/>
            <person name="Getino M."/>
            <person name="Pursley I."/>
            <person name="Horton D.L."/>
            <person name="Alikhan N.F."/>
            <person name="Baker D."/>
            <person name="Gharbi K."/>
            <person name="Hall N."/>
            <person name="Watson M."/>
            <person name="Adriaenssens E.M."/>
            <person name="Foster-Nyarko E."/>
            <person name="Jarju S."/>
            <person name="Secka A."/>
            <person name="Antonio M."/>
            <person name="Oren A."/>
            <person name="Chaudhuri R.R."/>
            <person name="La Ragione R."/>
            <person name="Hildebrand F."/>
            <person name="Pallen M.J."/>
        </authorList>
    </citation>
    <scope>NUCLEOTIDE SEQUENCE</scope>
    <source>
        <strain evidence="2">1647</strain>
    </source>
</reference>
<dbReference type="AlphaFoldDB" id="A0A921GLW2"/>
<reference evidence="2" key="2">
    <citation type="submission" date="2021-09" db="EMBL/GenBank/DDBJ databases">
        <authorList>
            <person name="Gilroy R."/>
        </authorList>
    </citation>
    <scope>NUCLEOTIDE SEQUENCE</scope>
    <source>
        <strain evidence="2">1647</strain>
    </source>
</reference>
<dbReference type="Pfam" id="PF14024">
    <property type="entry name" value="DUF4240"/>
    <property type="match status" value="1"/>
</dbReference>
<evidence type="ECO:0000259" key="1">
    <source>
        <dbReference type="Pfam" id="PF14024"/>
    </source>
</evidence>
<dbReference type="Proteomes" id="UP000775129">
    <property type="component" value="Unassembled WGS sequence"/>
</dbReference>
<dbReference type="InterPro" id="IPR025334">
    <property type="entry name" value="DUF4240"/>
</dbReference>
<sequence length="307" mass="33992">MSEDDFWNLIADASERGKLSMQKLENCLERLPDEQIIEFDGHLIDRIDELDIDRCLKALQRNPEVEQSMSDDGLEYLLSGVISRGREVFEEARRDASVLESGQWFEHEDLLHVASELIEAREDSPQTATSRRGTVSSPARVFSERYPVPPKDLETDFPADTFGWILADVQDASFPAIEELVYNGGSFAIYPESDSDSVRSAFAGPADAACEKLRSAIDFREIPGLVLNISITVGDQSYGPEVRPICSRNGPFDLRPGVAIGIDRRSLHKSESPELDILGASVVFDALEVYFAGHAQELAAISLLRGS</sequence>
<name>A0A921GLW2_9MICO</name>
<comment type="caution">
    <text evidence="2">The sequence shown here is derived from an EMBL/GenBank/DDBJ whole genome shotgun (WGS) entry which is preliminary data.</text>
</comment>
<dbReference type="EMBL" id="DYWO01000013">
    <property type="protein sequence ID" value="HJF48245.1"/>
    <property type="molecule type" value="Genomic_DNA"/>
</dbReference>
<accession>A0A921GLW2</accession>
<proteinExistence type="predicted"/>
<feature type="domain" description="DUF4240" evidence="1">
    <location>
        <begin position="1"/>
        <end position="117"/>
    </location>
</feature>
<organism evidence="2 3">
    <name type="scientific">Brachybacterium paraconglomeratum</name>
    <dbReference type="NCBI Taxonomy" id="173362"/>
    <lineage>
        <taxon>Bacteria</taxon>
        <taxon>Bacillati</taxon>
        <taxon>Actinomycetota</taxon>
        <taxon>Actinomycetes</taxon>
        <taxon>Micrococcales</taxon>
        <taxon>Dermabacteraceae</taxon>
        <taxon>Brachybacterium</taxon>
    </lineage>
</organism>
<evidence type="ECO:0000313" key="2">
    <source>
        <dbReference type="EMBL" id="HJF48245.1"/>
    </source>
</evidence>